<evidence type="ECO:0000313" key="4">
    <source>
        <dbReference type="Proteomes" id="UP000650466"/>
    </source>
</evidence>
<comment type="caution">
    <text evidence="3">The sequence shown here is derived from an EMBL/GenBank/DDBJ whole genome shotgun (WGS) entry which is preliminary data.</text>
</comment>
<dbReference type="GO" id="GO:0000270">
    <property type="term" value="P:peptidoglycan metabolic process"/>
    <property type="evidence" value="ECO:0007669"/>
    <property type="project" value="TreeGrafter"/>
</dbReference>
<keyword evidence="1" id="KW-0812">Transmembrane</keyword>
<keyword evidence="1" id="KW-1133">Transmembrane helix</keyword>
<keyword evidence="1" id="KW-0472">Membrane</keyword>
<dbReference type="CDD" id="cd06259">
    <property type="entry name" value="YdcF-like"/>
    <property type="match status" value="1"/>
</dbReference>
<gene>
    <name evidence="3" type="ORF">ICC18_21720</name>
</gene>
<dbReference type="AlphaFoldDB" id="A0A926KRG9"/>
<sequence>MIYAIKIVYTLLFPPGIIILLLLSIALWLQQRREFLGSLLVGIAALLLCACSMPYFANAFLGSIEQRYTPPEQVSGDVLVMLAGGAIPDTPDPLTRGEGYLSPYTAARVMTVAELYRQTKLPIVLSGGQVYSDSGNESQIAKRHLLALGVPESAIMLDDTSRNTEENAAHTQSILNQQGWKRPVLITSAFHMARAVKHFQKLKVDVLPYPTDYQMAKQQKLYVSKFIPSAVGLSATTVALKEYLGLFGASSS</sequence>
<dbReference type="PANTHER" id="PTHR30336">
    <property type="entry name" value="INNER MEMBRANE PROTEIN, PROBABLE PERMEASE"/>
    <property type="match status" value="1"/>
</dbReference>
<evidence type="ECO:0000256" key="1">
    <source>
        <dbReference type="SAM" id="Phobius"/>
    </source>
</evidence>
<dbReference type="InterPro" id="IPR014729">
    <property type="entry name" value="Rossmann-like_a/b/a_fold"/>
</dbReference>
<dbReference type="RefSeq" id="WP_188176526.1">
    <property type="nucleotide sequence ID" value="NZ_JACVVD010000008.1"/>
</dbReference>
<name>A0A926KRG9_9BACL</name>
<feature type="domain" description="DUF218" evidence="2">
    <location>
        <begin position="77"/>
        <end position="245"/>
    </location>
</feature>
<dbReference type="EMBL" id="JACVVD010000008">
    <property type="protein sequence ID" value="MBD0382742.1"/>
    <property type="molecule type" value="Genomic_DNA"/>
</dbReference>
<organism evidence="3 4">
    <name type="scientific">Paenibacillus sedimenti</name>
    <dbReference type="NCBI Taxonomy" id="2770274"/>
    <lineage>
        <taxon>Bacteria</taxon>
        <taxon>Bacillati</taxon>
        <taxon>Bacillota</taxon>
        <taxon>Bacilli</taxon>
        <taxon>Bacillales</taxon>
        <taxon>Paenibacillaceae</taxon>
        <taxon>Paenibacillus</taxon>
    </lineage>
</organism>
<dbReference type="Pfam" id="PF02698">
    <property type="entry name" value="DUF218"/>
    <property type="match status" value="1"/>
</dbReference>
<protein>
    <submittedName>
        <fullName evidence="3">YdcF family protein</fullName>
    </submittedName>
</protein>
<dbReference type="PANTHER" id="PTHR30336:SF4">
    <property type="entry name" value="ENVELOPE BIOGENESIS FACTOR ELYC"/>
    <property type="match status" value="1"/>
</dbReference>
<dbReference type="InterPro" id="IPR051599">
    <property type="entry name" value="Cell_Envelope_Assoc"/>
</dbReference>
<evidence type="ECO:0000259" key="2">
    <source>
        <dbReference type="Pfam" id="PF02698"/>
    </source>
</evidence>
<keyword evidence="4" id="KW-1185">Reference proteome</keyword>
<dbReference type="Proteomes" id="UP000650466">
    <property type="component" value="Unassembled WGS sequence"/>
</dbReference>
<dbReference type="GO" id="GO:0005886">
    <property type="term" value="C:plasma membrane"/>
    <property type="evidence" value="ECO:0007669"/>
    <property type="project" value="TreeGrafter"/>
</dbReference>
<dbReference type="GO" id="GO:0043164">
    <property type="term" value="P:Gram-negative-bacterium-type cell wall biogenesis"/>
    <property type="evidence" value="ECO:0007669"/>
    <property type="project" value="TreeGrafter"/>
</dbReference>
<dbReference type="Gene3D" id="3.40.50.620">
    <property type="entry name" value="HUPs"/>
    <property type="match status" value="1"/>
</dbReference>
<accession>A0A926KRG9</accession>
<proteinExistence type="predicted"/>
<evidence type="ECO:0000313" key="3">
    <source>
        <dbReference type="EMBL" id="MBD0382742.1"/>
    </source>
</evidence>
<feature type="transmembrane region" description="Helical" evidence="1">
    <location>
        <begin position="35"/>
        <end position="57"/>
    </location>
</feature>
<feature type="transmembrane region" description="Helical" evidence="1">
    <location>
        <begin position="7"/>
        <end position="29"/>
    </location>
</feature>
<reference evidence="3" key="1">
    <citation type="submission" date="2020-09" db="EMBL/GenBank/DDBJ databases">
        <title>Draft Genome Sequence of Paenibacillus sp. WST5.</title>
        <authorList>
            <person name="Bao Z."/>
        </authorList>
    </citation>
    <scope>NUCLEOTIDE SEQUENCE</scope>
    <source>
        <strain evidence="3">WST5</strain>
    </source>
</reference>
<dbReference type="InterPro" id="IPR003848">
    <property type="entry name" value="DUF218"/>
</dbReference>